<evidence type="ECO:0000256" key="1">
    <source>
        <dbReference type="SAM" id="Phobius"/>
    </source>
</evidence>
<keyword evidence="1" id="KW-0472">Membrane</keyword>
<keyword evidence="1" id="KW-0812">Transmembrane</keyword>
<keyword evidence="2" id="KW-0496">Mitochondrion</keyword>
<sequence>MNLDILLIKIGFLAILIVLSIQIIDEYFHKVICDPLVSISVVSCRDNLGYASHLLLQTGEIHLGGFESHLLDAWSWN</sequence>
<dbReference type="EMBL" id="M36398">
    <property type="protein sequence ID" value="AAA70275.1"/>
    <property type="molecule type" value="Genomic_DNA"/>
</dbReference>
<protein>
    <submittedName>
        <fullName evidence="2">Uncharacterized protein</fullName>
    </submittedName>
</protein>
<evidence type="ECO:0000313" key="2">
    <source>
        <dbReference type="EMBL" id="AAA70275.1"/>
    </source>
</evidence>
<keyword evidence="1" id="KW-1133">Transmembrane helix</keyword>
<proteinExistence type="predicted"/>
<reference evidence="2" key="1">
    <citation type="journal article" date="1987" name="Curr. Genet.">
        <title>Nucleotide sequence and molecular characterization of a maize mitochondrial plasmid-like DNA.</title>
        <authorList>
            <person name="Smith A.G."/>
            <person name="Pring D.R."/>
        </authorList>
    </citation>
    <scope>NUCLEOTIDE SEQUENCE</scope>
</reference>
<name>Q36272_MAIZE</name>
<organism evidence="2">
    <name type="scientific">Zea mays</name>
    <name type="common">Maize</name>
    <dbReference type="NCBI Taxonomy" id="4577"/>
    <lineage>
        <taxon>Eukaryota</taxon>
        <taxon>Viridiplantae</taxon>
        <taxon>Streptophyta</taxon>
        <taxon>Embryophyta</taxon>
        <taxon>Tracheophyta</taxon>
        <taxon>Spermatophyta</taxon>
        <taxon>Magnoliopsida</taxon>
        <taxon>Liliopsida</taxon>
        <taxon>Poales</taxon>
        <taxon>Poaceae</taxon>
        <taxon>PACMAD clade</taxon>
        <taxon>Panicoideae</taxon>
        <taxon>Andropogonodae</taxon>
        <taxon>Andropogoneae</taxon>
        <taxon>Tripsacinae</taxon>
        <taxon>Zea</taxon>
    </lineage>
</organism>
<dbReference type="PIR" id="T01740">
    <property type="entry name" value="T01740"/>
</dbReference>
<feature type="transmembrane region" description="Helical" evidence="1">
    <location>
        <begin position="6"/>
        <end position="24"/>
    </location>
</feature>
<dbReference type="AlphaFoldDB" id="Q36272"/>
<accession>Q36272</accession>
<geneLocation type="mitochondrion" evidence="2"/>